<feature type="signal peptide" evidence="1">
    <location>
        <begin position="1"/>
        <end position="15"/>
    </location>
</feature>
<name>A0A858REH3_9BACT</name>
<keyword evidence="3" id="KW-1185">Reference proteome</keyword>
<feature type="chain" id="PRO_5032386294" evidence="1">
    <location>
        <begin position="16"/>
        <end position="553"/>
    </location>
</feature>
<dbReference type="SUPFAM" id="SSF63829">
    <property type="entry name" value="Calcium-dependent phosphotriesterase"/>
    <property type="match status" value="2"/>
</dbReference>
<accession>A0A858REH3</accession>
<dbReference type="RefSeq" id="WP_169453169.1">
    <property type="nucleotide sequence ID" value="NZ_CP051774.1"/>
</dbReference>
<keyword evidence="1" id="KW-0732">Signal</keyword>
<evidence type="ECO:0000256" key="1">
    <source>
        <dbReference type="SAM" id="SignalP"/>
    </source>
</evidence>
<sequence>MKAILLLLSMAGASAALEIRCSGVLGNSGEQGSSLVRFAEKTATGMGVAWDAAGTIWDRGGDGRLNRYAVDGRLLASYPLPPGGGPQDKDTLLICGDSLLLKLGKKLYRLSLDAPAGAEPVELGIDAKRLSLSAEDGWAAAANGKAIFLVNSSGETKPVATSEEDISDLEIGPRHGIYAKSGDKIRRVDRFAPEKGAGPWTAPDDRPQWIADRWFGSAWHGTLRRFGEDFLPDPGVVLGGASGSFIGYVEGNHELNDSRGLATTDGRLFAASGAEGVMHLMEWRAAENRFALLRRIGAMATCSALVIDADRRVYFNGGFWDWSDAPDTPLRHSVPPPQAPGFAGASAAPDGGFVGPAIRWDKPAIYYGGHGGPLKLSEDIPLPEGAVASTLLRVKDRDALFISDSRGKGRICFVSREGRFEGDGGAAELRTREPIGKLTSLTPSGPELLAAADGKLLRLNAVDGGWQEKQGIEAGFGAEIYLAASGDLLWVSDTENHRVLCLRAGKPIAEFGTAGRKGADLQTLDQPRAIGASGTSAAVFDSGNQRLMKLELR</sequence>
<dbReference type="KEGG" id="luo:HHL09_03860"/>
<proteinExistence type="predicted"/>
<evidence type="ECO:0000313" key="2">
    <source>
        <dbReference type="EMBL" id="QJE94948.1"/>
    </source>
</evidence>
<reference evidence="2 3" key="1">
    <citation type="submission" date="2020-04" db="EMBL/GenBank/DDBJ databases">
        <title>Luteolibacter sp. G-1-1-1 isolated from soil.</title>
        <authorList>
            <person name="Dahal R.H."/>
        </authorList>
    </citation>
    <scope>NUCLEOTIDE SEQUENCE [LARGE SCALE GENOMIC DNA]</scope>
    <source>
        <strain evidence="2 3">G-1-1-1</strain>
    </source>
</reference>
<dbReference type="InterPro" id="IPR011042">
    <property type="entry name" value="6-blade_b-propeller_TolB-like"/>
</dbReference>
<dbReference type="Gene3D" id="2.120.10.30">
    <property type="entry name" value="TolB, C-terminal domain"/>
    <property type="match status" value="1"/>
</dbReference>
<organism evidence="2 3">
    <name type="scientific">Luteolibacter luteus</name>
    <dbReference type="NCBI Taxonomy" id="2728835"/>
    <lineage>
        <taxon>Bacteria</taxon>
        <taxon>Pseudomonadati</taxon>
        <taxon>Verrucomicrobiota</taxon>
        <taxon>Verrucomicrobiia</taxon>
        <taxon>Verrucomicrobiales</taxon>
        <taxon>Verrucomicrobiaceae</taxon>
        <taxon>Luteolibacter</taxon>
    </lineage>
</organism>
<dbReference type="EMBL" id="CP051774">
    <property type="protein sequence ID" value="QJE94948.1"/>
    <property type="molecule type" value="Genomic_DNA"/>
</dbReference>
<evidence type="ECO:0000313" key="3">
    <source>
        <dbReference type="Proteomes" id="UP000501812"/>
    </source>
</evidence>
<protein>
    <submittedName>
        <fullName evidence="2">Uncharacterized protein</fullName>
    </submittedName>
</protein>
<gene>
    <name evidence="2" type="ORF">HHL09_03860</name>
</gene>
<dbReference type="Proteomes" id="UP000501812">
    <property type="component" value="Chromosome"/>
</dbReference>
<dbReference type="AlphaFoldDB" id="A0A858REH3"/>